<dbReference type="GO" id="GO:0003677">
    <property type="term" value="F:DNA binding"/>
    <property type="evidence" value="ECO:0007669"/>
    <property type="project" value="UniProtKB-KW"/>
</dbReference>
<accession>A0A0F9I8S1</accession>
<evidence type="ECO:0000256" key="3">
    <source>
        <dbReference type="ARBA" id="ARBA00023172"/>
    </source>
</evidence>
<dbReference type="CDD" id="cd00796">
    <property type="entry name" value="INT_Rci_Hp1_C"/>
    <property type="match status" value="1"/>
</dbReference>
<organism evidence="6">
    <name type="scientific">marine sediment metagenome</name>
    <dbReference type="NCBI Taxonomy" id="412755"/>
    <lineage>
        <taxon>unclassified sequences</taxon>
        <taxon>metagenomes</taxon>
        <taxon>ecological metagenomes</taxon>
    </lineage>
</organism>
<evidence type="ECO:0000256" key="1">
    <source>
        <dbReference type="ARBA" id="ARBA00008857"/>
    </source>
</evidence>
<dbReference type="InterPro" id="IPR011010">
    <property type="entry name" value="DNA_brk_join_enz"/>
</dbReference>
<proteinExistence type="inferred from homology"/>
<dbReference type="Gene3D" id="1.10.150.130">
    <property type="match status" value="1"/>
</dbReference>
<protein>
    <recommendedName>
        <fullName evidence="7">Tyr recombinase domain-containing protein</fullName>
    </recommendedName>
</protein>
<dbReference type="InterPro" id="IPR010998">
    <property type="entry name" value="Integrase_recombinase_N"/>
</dbReference>
<dbReference type="GO" id="GO:0006310">
    <property type="term" value="P:DNA recombination"/>
    <property type="evidence" value="ECO:0007669"/>
    <property type="project" value="UniProtKB-KW"/>
</dbReference>
<dbReference type="Gene3D" id="1.10.443.10">
    <property type="entry name" value="Intergrase catalytic core"/>
    <property type="match status" value="1"/>
</dbReference>
<dbReference type="SUPFAM" id="SSF56349">
    <property type="entry name" value="DNA breaking-rejoining enzymes"/>
    <property type="match status" value="1"/>
</dbReference>
<evidence type="ECO:0000259" key="4">
    <source>
        <dbReference type="PROSITE" id="PS51898"/>
    </source>
</evidence>
<evidence type="ECO:0008006" key="7">
    <source>
        <dbReference type="Google" id="ProtNLM"/>
    </source>
</evidence>
<evidence type="ECO:0000256" key="2">
    <source>
        <dbReference type="ARBA" id="ARBA00023125"/>
    </source>
</evidence>
<comment type="caution">
    <text evidence="6">The sequence shown here is derived from an EMBL/GenBank/DDBJ whole genome shotgun (WGS) entry which is preliminary data.</text>
</comment>
<dbReference type="InterPro" id="IPR013762">
    <property type="entry name" value="Integrase-like_cat_sf"/>
</dbReference>
<comment type="similarity">
    <text evidence="1">Belongs to the 'phage' integrase family.</text>
</comment>
<keyword evidence="3" id="KW-0233">DNA recombination</keyword>
<dbReference type="InterPro" id="IPR002104">
    <property type="entry name" value="Integrase_catalytic"/>
</dbReference>
<dbReference type="PROSITE" id="PS51898">
    <property type="entry name" value="TYR_RECOMBINASE"/>
    <property type="match status" value="1"/>
</dbReference>
<feature type="domain" description="Tyr recombinase" evidence="4">
    <location>
        <begin position="154"/>
        <end position="324"/>
    </location>
</feature>
<dbReference type="PANTHER" id="PTHR30349">
    <property type="entry name" value="PHAGE INTEGRASE-RELATED"/>
    <property type="match status" value="1"/>
</dbReference>
<gene>
    <name evidence="6" type="ORF">LCGC14_1971130</name>
</gene>
<dbReference type="Pfam" id="PF00589">
    <property type="entry name" value="Phage_integrase"/>
    <property type="match status" value="1"/>
</dbReference>
<reference evidence="6" key="1">
    <citation type="journal article" date="2015" name="Nature">
        <title>Complex archaea that bridge the gap between prokaryotes and eukaryotes.</title>
        <authorList>
            <person name="Spang A."/>
            <person name="Saw J.H."/>
            <person name="Jorgensen S.L."/>
            <person name="Zaremba-Niedzwiedzka K."/>
            <person name="Martijn J."/>
            <person name="Lind A.E."/>
            <person name="van Eijk R."/>
            <person name="Schleper C."/>
            <person name="Guy L."/>
            <person name="Ettema T.J."/>
        </authorList>
    </citation>
    <scope>NUCLEOTIDE SEQUENCE</scope>
</reference>
<keyword evidence="2" id="KW-0238">DNA-binding</keyword>
<dbReference type="GO" id="GO:0015074">
    <property type="term" value="P:DNA integration"/>
    <property type="evidence" value="ECO:0007669"/>
    <property type="project" value="InterPro"/>
</dbReference>
<evidence type="ECO:0000259" key="5">
    <source>
        <dbReference type="PROSITE" id="PS51900"/>
    </source>
</evidence>
<evidence type="ECO:0000313" key="6">
    <source>
        <dbReference type="EMBL" id="KKL83797.1"/>
    </source>
</evidence>
<dbReference type="PANTHER" id="PTHR30349:SF64">
    <property type="entry name" value="PROPHAGE INTEGRASE INTD-RELATED"/>
    <property type="match status" value="1"/>
</dbReference>
<dbReference type="InterPro" id="IPR044068">
    <property type="entry name" value="CB"/>
</dbReference>
<dbReference type="PROSITE" id="PS51900">
    <property type="entry name" value="CB"/>
    <property type="match status" value="1"/>
</dbReference>
<name>A0A0F9I8S1_9ZZZZ</name>
<dbReference type="InterPro" id="IPR050090">
    <property type="entry name" value="Tyrosine_recombinase_XerCD"/>
</dbReference>
<dbReference type="AlphaFoldDB" id="A0A0F9I8S1"/>
<sequence>MSLYKRPGSPNFYCRFEIGGQEIRRSTGTTDRSQAAEFENHIRQDAWHTHKLGIPRRYFEEAASRWLDEHDDKRSARSDKTIIKWFRQHLAGMLLTDINGDLIAELRALKRKEASRPTVNRHMAWLRSMLRAAKNEWEWIDTHPKVPMYREILPEPRWITDKEFKALHKALPPYLARCATFAVWTGLRSGPIRALQWDQVNMRKRVLMVKVSQAKNAKALRVPLGQKAMEVLRECRKTGKEGYVFTKDGKQVPREMVNRAWRRSCKKAKLPGLTFHVLRHTWASWHVQKGTPLHALQLLGGWASIELVQRYAHLAPTDLDRWARSIG</sequence>
<feature type="domain" description="Core-binding (CB)" evidence="5">
    <location>
        <begin position="57"/>
        <end position="134"/>
    </location>
</feature>
<dbReference type="EMBL" id="LAZR01021879">
    <property type="protein sequence ID" value="KKL83797.1"/>
    <property type="molecule type" value="Genomic_DNA"/>
</dbReference>